<evidence type="ECO:0000313" key="6">
    <source>
        <dbReference type="Proteomes" id="UP001494902"/>
    </source>
</evidence>
<dbReference type="Pfam" id="PF00392">
    <property type="entry name" value="GntR"/>
    <property type="match status" value="1"/>
</dbReference>
<dbReference type="InterPro" id="IPR008920">
    <property type="entry name" value="TF_FadR/GntR_C"/>
</dbReference>
<dbReference type="SMART" id="SM00895">
    <property type="entry name" value="FCD"/>
    <property type="match status" value="1"/>
</dbReference>
<protein>
    <submittedName>
        <fullName evidence="5">GntR family transcriptional regulator</fullName>
    </submittedName>
</protein>
<proteinExistence type="predicted"/>
<dbReference type="InterPro" id="IPR036390">
    <property type="entry name" value="WH_DNA-bd_sf"/>
</dbReference>
<dbReference type="InterPro" id="IPR011711">
    <property type="entry name" value="GntR_C"/>
</dbReference>
<name>A0ABV1KEQ9_9PSEU</name>
<keyword evidence="1" id="KW-0805">Transcription regulation</keyword>
<dbReference type="PANTHER" id="PTHR43537">
    <property type="entry name" value="TRANSCRIPTIONAL REGULATOR, GNTR FAMILY"/>
    <property type="match status" value="1"/>
</dbReference>
<dbReference type="SMART" id="SM00345">
    <property type="entry name" value="HTH_GNTR"/>
    <property type="match status" value="1"/>
</dbReference>
<accession>A0ABV1KEQ9</accession>
<sequence>MPFSEITKRSAYEAIVAQVESAIDSGELKPGDRLPSERRLMEQFGVSRPTVREAMRVLQATGVLSSEAGDPRGPQVLAYSPAVFRKSLGRLARTDGMSRVELLQFRLSLESTGCLLAAANRTAEDLERMHVARSAIPALLERDVSAGQVIDDFQATIRRASGNRLVEITGSVLAGVMGDLVDARILSAPDERAERIRLADHWSSRVLAAIVDRDGPGAAGAVKQGIVAYYGDDLDAGERAAVGLVAPPS</sequence>
<dbReference type="Gene3D" id="1.20.120.530">
    <property type="entry name" value="GntR ligand-binding domain-like"/>
    <property type="match status" value="1"/>
</dbReference>
<dbReference type="RefSeq" id="WP_349300016.1">
    <property type="nucleotide sequence ID" value="NZ_JBEDNQ010000009.1"/>
</dbReference>
<evidence type="ECO:0000259" key="4">
    <source>
        <dbReference type="PROSITE" id="PS50949"/>
    </source>
</evidence>
<dbReference type="PROSITE" id="PS50949">
    <property type="entry name" value="HTH_GNTR"/>
    <property type="match status" value="1"/>
</dbReference>
<evidence type="ECO:0000313" key="5">
    <source>
        <dbReference type="EMBL" id="MEQ3552945.1"/>
    </source>
</evidence>
<keyword evidence="2" id="KW-0238">DNA-binding</keyword>
<dbReference type="Proteomes" id="UP001494902">
    <property type="component" value="Unassembled WGS sequence"/>
</dbReference>
<dbReference type="PRINTS" id="PR00035">
    <property type="entry name" value="HTHGNTR"/>
</dbReference>
<organism evidence="5 6">
    <name type="scientific">Pseudonocardia nematodicida</name>
    <dbReference type="NCBI Taxonomy" id="1206997"/>
    <lineage>
        <taxon>Bacteria</taxon>
        <taxon>Bacillati</taxon>
        <taxon>Actinomycetota</taxon>
        <taxon>Actinomycetes</taxon>
        <taxon>Pseudonocardiales</taxon>
        <taxon>Pseudonocardiaceae</taxon>
        <taxon>Pseudonocardia</taxon>
    </lineage>
</organism>
<dbReference type="Pfam" id="PF07729">
    <property type="entry name" value="FCD"/>
    <property type="match status" value="1"/>
</dbReference>
<dbReference type="SUPFAM" id="SSF48008">
    <property type="entry name" value="GntR ligand-binding domain-like"/>
    <property type="match status" value="1"/>
</dbReference>
<dbReference type="EMBL" id="JBEDNQ010000009">
    <property type="protein sequence ID" value="MEQ3552945.1"/>
    <property type="molecule type" value="Genomic_DNA"/>
</dbReference>
<evidence type="ECO:0000256" key="2">
    <source>
        <dbReference type="ARBA" id="ARBA00023125"/>
    </source>
</evidence>
<keyword evidence="3" id="KW-0804">Transcription</keyword>
<evidence type="ECO:0000256" key="3">
    <source>
        <dbReference type="ARBA" id="ARBA00023163"/>
    </source>
</evidence>
<reference evidence="5 6" key="1">
    <citation type="submission" date="2024-03" db="EMBL/GenBank/DDBJ databases">
        <title>Draft genome sequence of Pseudonocardia nematodicida JCM 31783.</title>
        <authorList>
            <person name="Butdee W."/>
            <person name="Duangmal K."/>
        </authorList>
    </citation>
    <scope>NUCLEOTIDE SEQUENCE [LARGE SCALE GENOMIC DNA]</scope>
    <source>
        <strain evidence="5 6">JCM 31783</strain>
    </source>
</reference>
<dbReference type="InterPro" id="IPR036388">
    <property type="entry name" value="WH-like_DNA-bd_sf"/>
</dbReference>
<dbReference type="InterPro" id="IPR000524">
    <property type="entry name" value="Tscrpt_reg_HTH_GntR"/>
</dbReference>
<dbReference type="CDD" id="cd07377">
    <property type="entry name" value="WHTH_GntR"/>
    <property type="match status" value="1"/>
</dbReference>
<dbReference type="Gene3D" id="1.10.10.10">
    <property type="entry name" value="Winged helix-like DNA-binding domain superfamily/Winged helix DNA-binding domain"/>
    <property type="match status" value="1"/>
</dbReference>
<feature type="domain" description="HTH gntR-type" evidence="4">
    <location>
        <begin position="9"/>
        <end position="79"/>
    </location>
</feature>
<gene>
    <name evidence="5" type="ORF">WIS52_20970</name>
</gene>
<keyword evidence="6" id="KW-1185">Reference proteome</keyword>
<dbReference type="PANTHER" id="PTHR43537:SF5">
    <property type="entry name" value="UXU OPERON TRANSCRIPTIONAL REGULATOR"/>
    <property type="match status" value="1"/>
</dbReference>
<comment type="caution">
    <text evidence="5">The sequence shown here is derived from an EMBL/GenBank/DDBJ whole genome shotgun (WGS) entry which is preliminary data.</text>
</comment>
<dbReference type="SUPFAM" id="SSF46785">
    <property type="entry name" value="Winged helix' DNA-binding domain"/>
    <property type="match status" value="1"/>
</dbReference>
<evidence type="ECO:0000256" key="1">
    <source>
        <dbReference type="ARBA" id="ARBA00023015"/>
    </source>
</evidence>